<gene>
    <name evidence="2" type="primary">cgeB</name>
    <name evidence="2" type="ORF">GCM10010918_00480</name>
</gene>
<name>A0A917LQK8_9BACL</name>
<comment type="caution">
    <text evidence="2">The sequence shown here is derived from an EMBL/GenBank/DDBJ whole genome shotgun (WGS) entry which is preliminary data.</text>
</comment>
<dbReference type="InterPro" id="IPR055259">
    <property type="entry name" value="YkvP/CgeB_Glyco_trans-like"/>
</dbReference>
<dbReference type="RefSeq" id="WP_229691914.1">
    <property type="nucleotide sequence ID" value="NZ_BMHY01000001.1"/>
</dbReference>
<protein>
    <submittedName>
        <fullName evidence="2">Spore maturation protein</fullName>
    </submittedName>
</protein>
<reference evidence="2 3" key="1">
    <citation type="journal article" date="2014" name="Int. J. Syst. Evol. Microbiol.">
        <title>Complete genome sequence of Corynebacterium casei LMG S-19264T (=DSM 44701T), isolated from a smear-ripened cheese.</title>
        <authorList>
            <consortium name="US DOE Joint Genome Institute (JGI-PGF)"/>
            <person name="Walter F."/>
            <person name="Albersmeier A."/>
            <person name="Kalinowski J."/>
            <person name="Ruckert C."/>
        </authorList>
    </citation>
    <scope>NUCLEOTIDE SEQUENCE [LARGE SCALE GENOMIC DNA]</scope>
    <source>
        <strain evidence="2 3">CGMCC 1.15286</strain>
    </source>
</reference>
<sequence>MAKKSPSRRRLTENSLEVGQADGFRTGYDHGYWYGQCDAVRNSIQKISAVWPQHVMFVETGKGFPYSPLDEAVGSTLSQMVAKLTIVNAEQPVAEIALQVRPDIVIVLDGLQFDIKQVIAMKEAGIRTAIWMTDDPYYTDMSVTLVPHYDVVFTLERNCVELYRQIGCPSVHYLPFCASPEQYHPINPEMSSRKEISFIGSAYMNRVRFFNGAAQYLATRNTLISGIWWDRLDKFDLLRDKIKLGNWMDPNGTSLAYNASKIVINMHRAHDDPDFNRNKLAITAASPNPRTFEIAACAVLQLCDVRDDLASFYTPGSEIVTYTSPQDLIEKLDYYLHHEQERREIAIRGMWRTLREHTYANRIHTMLSVLFPHSIPVN</sequence>
<keyword evidence="3" id="KW-1185">Reference proteome</keyword>
<dbReference type="Pfam" id="PF13524">
    <property type="entry name" value="Glyco_trans_1_2"/>
    <property type="match status" value="1"/>
</dbReference>
<evidence type="ECO:0000313" key="3">
    <source>
        <dbReference type="Proteomes" id="UP000600247"/>
    </source>
</evidence>
<dbReference type="Proteomes" id="UP000600247">
    <property type="component" value="Unassembled WGS sequence"/>
</dbReference>
<dbReference type="EMBL" id="BMHY01000001">
    <property type="protein sequence ID" value="GGG51695.1"/>
    <property type="molecule type" value="Genomic_DNA"/>
</dbReference>
<evidence type="ECO:0000259" key="1">
    <source>
        <dbReference type="Pfam" id="PF13524"/>
    </source>
</evidence>
<evidence type="ECO:0000313" key="2">
    <source>
        <dbReference type="EMBL" id="GGG51695.1"/>
    </source>
</evidence>
<feature type="domain" description="Spore protein YkvP/CgeB glycosyl transferase-like" evidence="1">
    <location>
        <begin position="218"/>
        <end position="367"/>
    </location>
</feature>
<proteinExistence type="predicted"/>
<organism evidence="2 3">
    <name type="scientific">Paenibacillus radicis</name>
    <name type="common">ex Gao et al. 2016</name>
    <dbReference type="NCBI Taxonomy" id="1737354"/>
    <lineage>
        <taxon>Bacteria</taxon>
        <taxon>Bacillati</taxon>
        <taxon>Bacillota</taxon>
        <taxon>Bacilli</taxon>
        <taxon>Bacillales</taxon>
        <taxon>Paenibacillaceae</taxon>
        <taxon>Paenibacillus</taxon>
    </lineage>
</organism>
<accession>A0A917LQK8</accession>
<dbReference type="AlphaFoldDB" id="A0A917LQK8"/>